<proteinExistence type="predicted"/>
<accession>A0A383BJ88</accession>
<gene>
    <name evidence="1" type="ORF">METZ01_LOCUS473041</name>
</gene>
<protein>
    <submittedName>
        <fullName evidence="1">Uncharacterized protein</fullName>
    </submittedName>
</protein>
<name>A0A383BJ88_9ZZZZ</name>
<dbReference type="EMBL" id="UINC01201030">
    <property type="protein sequence ID" value="SVE20187.1"/>
    <property type="molecule type" value="Genomic_DNA"/>
</dbReference>
<reference evidence="1" key="1">
    <citation type="submission" date="2018-05" db="EMBL/GenBank/DDBJ databases">
        <authorList>
            <person name="Lanie J.A."/>
            <person name="Ng W.-L."/>
            <person name="Kazmierczak K.M."/>
            <person name="Andrzejewski T.M."/>
            <person name="Davidsen T.M."/>
            <person name="Wayne K.J."/>
            <person name="Tettelin H."/>
            <person name="Glass J.I."/>
            <person name="Rusch D."/>
            <person name="Podicherti R."/>
            <person name="Tsui H.-C.T."/>
            <person name="Winkler M.E."/>
        </authorList>
    </citation>
    <scope>NUCLEOTIDE SEQUENCE</scope>
</reference>
<evidence type="ECO:0000313" key="1">
    <source>
        <dbReference type="EMBL" id="SVE20187.1"/>
    </source>
</evidence>
<dbReference type="AlphaFoldDB" id="A0A383BJ88"/>
<organism evidence="1">
    <name type="scientific">marine metagenome</name>
    <dbReference type="NCBI Taxonomy" id="408172"/>
    <lineage>
        <taxon>unclassified sequences</taxon>
        <taxon>metagenomes</taxon>
        <taxon>ecological metagenomes</taxon>
    </lineage>
</organism>
<sequence>MADKKITALTEMASTGKAGEDFLHIIDYGGGSSPVNKRISLTNLFSKVNLDTHIYGVSKTFEIGSTDSASSAFKVTTTDTTTLTSSKQNEVVVNDDQSRHIDFTVKSAQSVGAIKVVSDYTAGDSGPGVVWINSDSGNQDFCVAGDGFTSANPVLFSDASVDALGIGTNVVDSAYKCTVATGGTGSIKA</sequence>
<feature type="non-terminal residue" evidence="1">
    <location>
        <position position="189"/>
    </location>
</feature>